<dbReference type="AlphaFoldDB" id="A0A2U1FA27"/>
<feature type="region of interest" description="Disordered" evidence="1">
    <location>
        <begin position="1"/>
        <end position="72"/>
    </location>
</feature>
<evidence type="ECO:0000313" key="3">
    <source>
        <dbReference type="Proteomes" id="UP000245639"/>
    </source>
</evidence>
<sequence length="72" mass="8046">MTSARGHARHEHDDEVPPTPRPQVPRVAEREVPELPEEELPPVPEDETVEPPEPTIPPVDARRSRETDDAGV</sequence>
<dbReference type="Proteomes" id="UP000245639">
    <property type="component" value="Unassembled WGS sequence"/>
</dbReference>
<dbReference type="EMBL" id="QEKW01000007">
    <property type="protein sequence ID" value="PVZ09028.1"/>
    <property type="molecule type" value="Genomic_DNA"/>
</dbReference>
<keyword evidence="3" id="KW-1185">Reference proteome</keyword>
<organism evidence="2 3">
    <name type="scientific">Actinomycetospora cinnamomea</name>
    <dbReference type="NCBI Taxonomy" id="663609"/>
    <lineage>
        <taxon>Bacteria</taxon>
        <taxon>Bacillati</taxon>
        <taxon>Actinomycetota</taxon>
        <taxon>Actinomycetes</taxon>
        <taxon>Pseudonocardiales</taxon>
        <taxon>Pseudonocardiaceae</taxon>
        <taxon>Actinomycetospora</taxon>
    </lineage>
</organism>
<comment type="caution">
    <text evidence="2">The sequence shown here is derived from an EMBL/GenBank/DDBJ whole genome shotgun (WGS) entry which is preliminary data.</text>
</comment>
<evidence type="ECO:0000256" key="1">
    <source>
        <dbReference type="SAM" id="MobiDB-lite"/>
    </source>
</evidence>
<protein>
    <submittedName>
        <fullName evidence="2">Uncharacterized protein</fullName>
    </submittedName>
</protein>
<reference evidence="2 3" key="1">
    <citation type="submission" date="2018-04" db="EMBL/GenBank/DDBJ databases">
        <title>Genomic Encyclopedia of Type Strains, Phase IV (KMG-IV): sequencing the most valuable type-strain genomes for metagenomic binning, comparative biology and taxonomic classification.</title>
        <authorList>
            <person name="Goeker M."/>
        </authorList>
    </citation>
    <scope>NUCLEOTIDE SEQUENCE [LARGE SCALE GENOMIC DNA]</scope>
    <source>
        <strain evidence="2 3">DSM 45771</strain>
    </source>
</reference>
<proteinExistence type="predicted"/>
<feature type="compositionally biased region" description="Acidic residues" evidence="1">
    <location>
        <begin position="34"/>
        <end position="50"/>
    </location>
</feature>
<gene>
    <name evidence="2" type="ORF">C8D89_107191</name>
</gene>
<evidence type="ECO:0000313" key="2">
    <source>
        <dbReference type="EMBL" id="PVZ09028.1"/>
    </source>
</evidence>
<name>A0A2U1FA27_9PSEU</name>
<feature type="compositionally biased region" description="Basic and acidic residues" evidence="1">
    <location>
        <begin position="60"/>
        <end position="72"/>
    </location>
</feature>
<accession>A0A2U1FA27</accession>